<evidence type="ECO:0000313" key="4">
    <source>
        <dbReference type="Proteomes" id="UP000315252"/>
    </source>
</evidence>
<dbReference type="Pfam" id="PF02541">
    <property type="entry name" value="Ppx-GppA"/>
    <property type="match status" value="1"/>
</dbReference>
<gene>
    <name evidence="3" type="ORF">FKG95_10885</name>
</gene>
<comment type="caution">
    <text evidence="3">The sequence shown here is derived from an EMBL/GenBank/DDBJ whole genome shotgun (WGS) entry which is preliminary data.</text>
</comment>
<dbReference type="Pfam" id="PF21697">
    <property type="entry name" value="Ppx_C"/>
    <property type="match status" value="1"/>
</dbReference>
<dbReference type="InterPro" id="IPR003695">
    <property type="entry name" value="Ppx_GppA_N"/>
</dbReference>
<dbReference type="PANTHER" id="PTHR30005:SF0">
    <property type="entry name" value="RETROGRADE REGULATION PROTEIN 2"/>
    <property type="match status" value="1"/>
</dbReference>
<dbReference type="OrthoDB" id="3698573at2"/>
<name>A0A545TUR0_9PROT</name>
<dbReference type="Gene3D" id="3.30.420.150">
    <property type="entry name" value="Exopolyphosphatase. Domain 2"/>
    <property type="match status" value="1"/>
</dbReference>
<keyword evidence="4" id="KW-1185">Reference proteome</keyword>
<organism evidence="3 4">
    <name type="scientific">Denitrobaculum tricleocarpae</name>
    <dbReference type="NCBI Taxonomy" id="2591009"/>
    <lineage>
        <taxon>Bacteria</taxon>
        <taxon>Pseudomonadati</taxon>
        <taxon>Pseudomonadota</taxon>
        <taxon>Alphaproteobacteria</taxon>
        <taxon>Rhodospirillales</taxon>
        <taxon>Rhodospirillaceae</taxon>
        <taxon>Denitrobaculum</taxon>
    </lineage>
</organism>
<dbReference type="AlphaFoldDB" id="A0A545TUR0"/>
<proteinExistence type="predicted"/>
<protein>
    <submittedName>
        <fullName evidence="3">Ppx/GppA family phosphatase</fullName>
    </submittedName>
</protein>
<dbReference type="EMBL" id="VHSH01000003">
    <property type="protein sequence ID" value="TQV80963.1"/>
    <property type="molecule type" value="Genomic_DNA"/>
</dbReference>
<dbReference type="InterPro" id="IPR048951">
    <property type="entry name" value="Ppx_C"/>
</dbReference>
<dbReference type="SUPFAM" id="SSF53067">
    <property type="entry name" value="Actin-like ATPase domain"/>
    <property type="match status" value="2"/>
</dbReference>
<sequence>MRLVVFDALKRAPAPVFNEKVFCGLGRGLKRTGSLDADGVVSALTNLARFTGLVRSMGVTELTLLATAAVREADNGADFVGQIAERFGLEVQVLSGKAEARLSALGVISGMPDADGIMGDLGGGSLELVELKGGKIGRSATLGLGPLRLIELCHGDRKAAKAEINRQLETVEWLTEAKGRTFYPVGGSWRGLARIHIKQTKYPLTVVHGYEMQSDALQSLASLVSGLGAESLTQTSGVNRRRVETLPFGALVLEQVLRRSRFKRIVFSSCGLREGHLYDLLPKKEQAKDPLIAIAQDISEREGRFPDLGQPLADWSAPLFENEDKEEALLRLAACHLSDFAWREHPEYRAEQALFRILHHPFIGVNHSGRAFMAYAVFLRYGGALNSRRVASILPLMKPKMLRRAQSLGLGLRLAFMLSGGMRGILERTSLAMKPNRVNLVLPSDGSILAGDVVERRLKALADVLELKAGVVVED</sequence>
<evidence type="ECO:0000259" key="2">
    <source>
        <dbReference type="Pfam" id="PF21697"/>
    </source>
</evidence>
<feature type="domain" description="Exopolyphosphatase C-terminal" evidence="2">
    <location>
        <begin position="292"/>
        <end position="469"/>
    </location>
</feature>
<dbReference type="SUPFAM" id="SSF109604">
    <property type="entry name" value="HD-domain/PDEase-like"/>
    <property type="match status" value="1"/>
</dbReference>
<evidence type="ECO:0000259" key="1">
    <source>
        <dbReference type="Pfam" id="PF02541"/>
    </source>
</evidence>
<dbReference type="PANTHER" id="PTHR30005">
    <property type="entry name" value="EXOPOLYPHOSPHATASE"/>
    <property type="match status" value="1"/>
</dbReference>
<dbReference type="CDD" id="cd24052">
    <property type="entry name" value="ASKHA_NBD_HpPPX-GppA-like"/>
    <property type="match status" value="1"/>
</dbReference>
<dbReference type="InterPro" id="IPR050273">
    <property type="entry name" value="GppA/Ppx_hydrolase"/>
</dbReference>
<dbReference type="Gene3D" id="3.30.420.40">
    <property type="match status" value="1"/>
</dbReference>
<dbReference type="GO" id="GO:0016462">
    <property type="term" value="F:pyrophosphatase activity"/>
    <property type="evidence" value="ECO:0007669"/>
    <property type="project" value="TreeGrafter"/>
</dbReference>
<accession>A0A545TUR0</accession>
<feature type="domain" description="Ppx/GppA phosphatase N-terminal" evidence="1">
    <location>
        <begin position="7"/>
        <end position="283"/>
    </location>
</feature>
<reference evidence="3 4" key="1">
    <citation type="submission" date="2019-06" db="EMBL/GenBank/DDBJ databases">
        <title>Whole genome sequence for Rhodospirillaceae sp. R148.</title>
        <authorList>
            <person name="Wang G."/>
        </authorList>
    </citation>
    <scope>NUCLEOTIDE SEQUENCE [LARGE SCALE GENOMIC DNA]</scope>
    <source>
        <strain evidence="3 4">R148</strain>
    </source>
</reference>
<dbReference type="InterPro" id="IPR043129">
    <property type="entry name" value="ATPase_NBD"/>
</dbReference>
<evidence type="ECO:0000313" key="3">
    <source>
        <dbReference type="EMBL" id="TQV80963.1"/>
    </source>
</evidence>
<dbReference type="Proteomes" id="UP000315252">
    <property type="component" value="Unassembled WGS sequence"/>
</dbReference>
<dbReference type="Gene3D" id="1.10.3210.10">
    <property type="entry name" value="Hypothetical protein af1432"/>
    <property type="match status" value="1"/>
</dbReference>